<dbReference type="SMART" id="SM00433">
    <property type="entry name" value="TOP2c"/>
    <property type="match status" value="1"/>
</dbReference>
<evidence type="ECO:0000256" key="13">
    <source>
        <dbReference type="RuleBase" id="RU362094"/>
    </source>
</evidence>
<dbReference type="Pfam" id="PF01751">
    <property type="entry name" value="Toprim"/>
    <property type="match status" value="1"/>
</dbReference>
<dbReference type="InterPro" id="IPR013757">
    <property type="entry name" value="Topo_IIA_A_a_sf"/>
</dbReference>
<dbReference type="SUPFAM" id="SSF56719">
    <property type="entry name" value="Type II DNA topoisomerase"/>
    <property type="match status" value="2"/>
</dbReference>
<dbReference type="GO" id="GO:0003677">
    <property type="term" value="F:DNA binding"/>
    <property type="evidence" value="ECO:0007669"/>
    <property type="project" value="UniProtKB-UniRule"/>
</dbReference>
<dbReference type="CDD" id="cd03481">
    <property type="entry name" value="TopoIIA_Trans_ScTopoIIA"/>
    <property type="match status" value="1"/>
</dbReference>
<dbReference type="GO" id="GO:0005634">
    <property type="term" value="C:nucleus"/>
    <property type="evidence" value="ECO:0007669"/>
    <property type="project" value="TreeGrafter"/>
</dbReference>
<dbReference type="InterPro" id="IPR031660">
    <property type="entry name" value="TOPRIM_C"/>
</dbReference>
<dbReference type="EMBL" id="LSRX01000453">
    <property type="protein sequence ID" value="OLP96835.1"/>
    <property type="molecule type" value="Genomic_DNA"/>
</dbReference>
<dbReference type="Gene3D" id="3.30.1490.30">
    <property type="match status" value="1"/>
</dbReference>
<comment type="similarity">
    <text evidence="4 13">Belongs to the type II topoisomerase family.</text>
</comment>
<evidence type="ECO:0000256" key="1">
    <source>
        <dbReference type="ARBA" id="ARBA00000185"/>
    </source>
</evidence>
<keyword evidence="10 12" id="KW-0238">DNA-binding</keyword>
<dbReference type="CDD" id="cd03365">
    <property type="entry name" value="TOPRIM_TopoIIA"/>
    <property type="match status" value="1"/>
</dbReference>
<evidence type="ECO:0000256" key="7">
    <source>
        <dbReference type="ARBA" id="ARBA00022840"/>
    </source>
</evidence>
<dbReference type="GO" id="GO:0000819">
    <property type="term" value="P:sister chromatid segregation"/>
    <property type="evidence" value="ECO:0007669"/>
    <property type="project" value="TreeGrafter"/>
</dbReference>
<evidence type="ECO:0000256" key="10">
    <source>
        <dbReference type="ARBA" id="ARBA00023125"/>
    </source>
</evidence>
<comment type="catalytic activity">
    <reaction evidence="1 12 13">
        <text>ATP-dependent breakage, passage and rejoining of double-stranded DNA.</text>
        <dbReference type="EC" id="5.6.2.2"/>
    </reaction>
</comment>
<comment type="subunit">
    <text evidence="13">Homodimer.</text>
</comment>
<dbReference type="SMART" id="SM00434">
    <property type="entry name" value="TOP4c"/>
    <property type="match status" value="1"/>
</dbReference>
<feature type="domain" description="Toprim" evidence="15">
    <location>
        <begin position="657"/>
        <end position="769"/>
    </location>
</feature>
<evidence type="ECO:0000256" key="3">
    <source>
        <dbReference type="ARBA" id="ARBA00001946"/>
    </source>
</evidence>
<evidence type="ECO:0000256" key="6">
    <source>
        <dbReference type="ARBA" id="ARBA00022741"/>
    </source>
</evidence>
<dbReference type="InterPro" id="IPR001154">
    <property type="entry name" value="TopoII_euk"/>
</dbReference>
<accession>A0A1Q9DNV1</accession>
<dbReference type="InterPro" id="IPR013758">
    <property type="entry name" value="Topo_IIA_A/C_ab"/>
</dbReference>
<dbReference type="PANTHER" id="PTHR10169">
    <property type="entry name" value="DNA TOPOISOMERASE/GYRASE"/>
    <property type="match status" value="1"/>
</dbReference>
<organism evidence="17 18">
    <name type="scientific">Symbiodinium microadriaticum</name>
    <name type="common">Dinoflagellate</name>
    <name type="synonym">Zooxanthella microadriatica</name>
    <dbReference type="NCBI Taxonomy" id="2951"/>
    <lineage>
        <taxon>Eukaryota</taxon>
        <taxon>Sar</taxon>
        <taxon>Alveolata</taxon>
        <taxon>Dinophyceae</taxon>
        <taxon>Suessiales</taxon>
        <taxon>Symbiodiniaceae</taxon>
        <taxon>Symbiodinium</taxon>
    </lineage>
</organism>
<dbReference type="PROSITE" id="PS50880">
    <property type="entry name" value="TOPRIM"/>
    <property type="match status" value="1"/>
</dbReference>
<protein>
    <recommendedName>
        <fullName evidence="13">DNA topoisomerase 2</fullName>
        <ecNumber evidence="13">5.6.2.2</ecNumber>
    </recommendedName>
</protein>
<evidence type="ECO:0000256" key="11">
    <source>
        <dbReference type="ARBA" id="ARBA00023235"/>
    </source>
</evidence>
<comment type="caution">
    <text evidence="17">The sequence shown here is derived from an EMBL/GenBank/DDBJ whole genome shotgun (WGS) entry which is preliminary data.</text>
</comment>
<feature type="domain" description="Topo IIA-type catalytic" evidence="16">
    <location>
        <begin position="902"/>
        <end position="1362"/>
    </location>
</feature>
<keyword evidence="6 13" id="KW-0547">Nucleotide-binding</keyword>
<dbReference type="InterPro" id="IPR034157">
    <property type="entry name" value="TOPRIM_TopoII"/>
</dbReference>
<dbReference type="InterPro" id="IPR002205">
    <property type="entry name" value="Topo_IIA_dom_A"/>
</dbReference>
<dbReference type="Gene3D" id="3.40.50.670">
    <property type="match status" value="1"/>
</dbReference>
<dbReference type="InterPro" id="IPR006171">
    <property type="entry name" value="TOPRIM_dom"/>
</dbReference>
<dbReference type="PRINTS" id="PR00418">
    <property type="entry name" value="TPI2FAMILY"/>
</dbReference>
<dbReference type="InterPro" id="IPR014721">
    <property type="entry name" value="Ribsml_uS5_D2-typ_fold_subgr"/>
</dbReference>
<dbReference type="GO" id="GO:0005524">
    <property type="term" value="F:ATP binding"/>
    <property type="evidence" value="ECO:0007669"/>
    <property type="project" value="UniProtKB-UniRule"/>
</dbReference>
<dbReference type="InterPro" id="IPR020568">
    <property type="entry name" value="Ribosomal_Su5_D2-typ_SF"/>
</dbReference>
<reference evidence="17 18" key="1">
    <citation type="submission" date="2016-02" db="EMBL/GenBank/DDBJ databases">
        <title>Genome analysis of coral dinoflagellate symbionts highlights evolutionary adaptations to a symbiotic lifestyle.</title>
        <authorList>
            <person name="Aranda M."/>
            <person name="Li Y."/>
            <person name="Liew Y.J."/>
            <person name="Baumgarten S."/>
            <person name="Simakov O."/>
            <person name="Wilson M."/>
            <person name="Piel J."/>
            <person name="Ashoor H."/>
            <person name="Bougouffa S."/>
            <person name="Bajic V.B."/>
            <person name="Ryu T."/>
            <person name="Ravasi T."/>
            <person name="Bayer T."/>
            <person name="Micklem G."/>
            <person name="Kim H."/>
            <person name="Bhak J."/>
            <person name="Lajeunesse T.C."/>
            <person name="Voolstra C.R."/>
        </authorList>
    </citation>
    <scope>NUCLEOTIDE SEQUENCE [LARGE SCALE GENOMIC DNA]</scope>
    <source>
        <strain evidence="17 18">CCMP2467</strain>
    </source>
</reference>
<dbReference type="SUPFAM" id="SSF54211">
    <property type="entry name" value="Ribosomal protein S5 domain 2-like"/>
    <property type="match status" value="1"/>
</dbReference>
<dbReference type="FunFam" id="3.90.199.10:FF:000002">
    <property type="entry name" value="DNA topoisomerase 2"/>
    <property type="match status" value="1"/>
</dbReference>
<evidence type="ECO:0000256" key="14">
    <source>
        <dbReference type="SAM" id="MobiDB-lite"/>
    </source>
</evidence>
<dbReference type="FunFam" id="3.40.50.670:FF:000001">
    <property type="entry name" value="DNA topoisomerase 2"/>
    <property type="match status" value="2"/>
</dbReference>
<keyword evidence="18" id="KW-1185">Reference proteome</keyword>
<keyword evidence="5" id="KW-0479">Metal-binding</keyword>
<dbReference type="Pfam" id="PF16898">
    <property type="entry name" value="TOPRIM_C"/>
    <property type="match status" value="1"/>
</dbReference>
<keyword evidence="8" id="KW-0460">Magnesium</keyword>
<dbReference type="InterPro" id="IPR013760">
    <property type="entry name" value="Topo_IIA-like_dom_sf"/>
</dbReference>
<dbReference type="Proteomes" id="UP000186817">
    <property type="component" value="Unassembled WGS sequence"/>
</dbReference>
<evidence type="ECO:0000313" key="17">
    <source>
        <dbReference type="EMBL" id="OLP96835.1"/>
    </source>
</evidence>
<dbReference type="InterPro" id="IPR050634">
    <property type="entry name" value="DNA_Topoisomerase_II"/>
</dbReference>
<feature type="active site" description="O-(5'-phospho-DNA)-tyrosine intermediate" evidence="12">
    <location>
        <position position="992"/>
    </location>
</feature>
<dbReference type="CDD" id="cd16930">
    <property type="entry name" value="HATPase_TopII-like"/>
    <property type="match status" value="1"/>
</dbReference>
<feature type="compositionally biased region" description="Basic residues" evidence="14">
    <location>
        <begin position="1413"/>
        <end position="1431"/>
    </location>
</feature>
<dbReference type="FunFam" id="3.30.1360.40:FF:000003">
    <property type="entry name" value="DNA topoisomerase 2"/>
    <property type="match status" value="1"/>
</dbReference>
<evidence type="ECO:0000313" key="18">
    <source>
        <dbReference type="Proteomes" id="UP000186817"/>
    </source>
</evidence>
<dbReference type="PRINTS" id="PR01158">
    <property type="entry name" value="TOPISMRASEII"/>
</dbReference>
<keyword evidence="9 12" id="KW-0799">Topoisomerase</keyword>
<dbReference type="InterPro" id="IPR018522">
    <property type="entry name" value="TopoIIA_CS"/>
</dbReference>
<dbReference type="GO" id="GO:0000712">
    <property type="term" value="P:resolution of meiotic recombination intermediates"/>
    <property type="evidence" value="ECO:0007669"/>
    <property type="project" value="TreeGrafter"/>
</dbReference>
<evidence type="ECO:0000256" key="2">
    <source>
        <dbReference type="ARBA" id="ARBA00001913"/>
    </source>
</evidence>
<dbReference type="OrthoDB" id="276498at2759"/>
<keyword evidence="11 12" id="KW-0413">Isomerase</keyword>
<dbReference type="InterPro" id="IPR003594">
    <property type="entry name" value="HATPase_dom"/>
</dbReference>
<dbReference type="PROSITE" id="PS52040">
    <property type="entry name" value="TOPO_IIA"/>
    <property type="match status" value="1"/>
</dbReference>
<feature type="compositionally biased region" description="Acidic residues" evidence="14">
    <location>
        <begin position="1437"/>
        <end position="1447"/>
    </location>
</feature>
<dbReference type="GO" id="GO:0003918">
    <property type="term" value="F:DNA topoisomerase type II (double strand cut, ATP-hydrolyzing) activity"/>
    <property type="evidence" value="ECO:0007669"/>
    <property type="project" value="UniProtKB-UniRule"/>
</dbReference>
<proteinExistence type="inferred from homology"/>
<dbReference type="Gene3D" id="1.10.268.10">
    <property type="entry name" value="Topoisomerase, domain 3"/>
    <property type="match status" value="1"/>
</dbReference>
<comment type="cofactor">
    <cofactor evidence="2">
        <name>Ca(2+)</name>
        <dbReference type="ChEBI" id="CHEBI:29108"/>
    </cofactor>
</comment>
<evidence type="ECO:0000259" key="16">
    <source>
        <dbReference type="PROSITE" id="PS52040"/>
    </source>
</evidence>
<keyword evidence="7 13" id="KW-0067">ATP-binding</keyword>
<dbReference type="Pfam" id="PF00204">
    <property type="entry name" value="DNA_gyraseB"/>
    <property type="match status" value="1"/>
</dbReference>
<evidence type="ECO:0000256" key="5">
    <source>
        <dbReference type="ARBA" id="ARBA00022723"/>
    </source>
</evidence>
<evidence type="ECO:0000256" key="8">
    <source>
        <dbReference type="ARBA" id="ARBA00022842"/>
    </source>
</evidence>
<dbReference type="PANTHER" id="PTHR10169:SF38">
    <property type="entry name" value="DNA TOPOISOMERASE 2"/>
    <property type="match status" value="1"/>
</dbReference>
<name>A0A1Q9DNV1_SYMMI</name>
<evidence type="ECO:0000256" key="4">
    <source>
        <dbReference type="ARBA" id="ARBA00011080"/>
    </source>
</evidence>
<dbReference type="InterPro" id="IPR013759">
    <property type="entry name" value="Topo_IIA_B_C"/>
</dbReference>
<dbReference type="PROSITE" id="PS00177">
    <property type="entry name" value="TOPOISOMERASE_II"/>
    <property type="match status" value="1"/>
</dbReference>
<comment type="function">
    <text evidence="13">Control of topological states of DNA by transient breakage and subsequent rejoining of DNA strands. Topoisomerase II makes double-strand breaks.</text>
</comment>
<dbReference type="FunFam" id="3.30.230.10:FF:000008">
    <property type="entry name" value="DNA topoisomerase 2"/>
    <property type="match status" value="1"/>
</dbReference>
<dbReference type="Pfam" id="PF00521">
    <property type="entry name" value="DNA_topoisoIV"/>
    <property type="match status" value="2"/>
</dbReference>
<evidence type="ECO:0000256" key="12">
    <source>
        <dbReference type="PROSITE-ProRule" id="PRU01384"/>
    </source>
</evidence>
<dbReference type="Gene3D" id="3.90.199.10">
    <property type="entry name" value="Topoisomerase II, domain 5"/>
    <property type="match status" value="1"/>
</dbReference>
<dbReference type="CDD" id="cd00187">
    <property type="entry name" value="TOP4c"/>
    <property type="match status" value="1"/>
</dbReference>
<evidence type="ECO:0000256" key="9">
    <source>
        <dbReference type="ARBA" id="ARBA00023029"/>
    </source>
</evidence>
<gene>
    <name evidence="17" type="primary">K12D12.1</name>
    <name evidence="17" type="ORF">AK812_SmicGene20860</name>
</gene>
<dbReference type="InterPro" id="IPR013506">
    <property type="entry name" value="Topo_IIA_bsu_dom2"/>
</dbReference>
<evidence type="ECO:0000259" key="15">
    <source>
        <dbReference type="PROSITE" id="PS50880"/>
    </source>
</evidence>
<dbReference type="Gene3D" id="3.30.1360.40">
    <property type="match status" value="1"/>
</dbReference>
<dbReference type="GO" id="GO:0046872">
    <property type="term" value="F:metal ion binding"/>
    <property type="evidence" value="ECO:0007669"/>
    <property type="project" value="UniProtKB-KW"/>
</dbReference>
<dbReference type="Gene3D" id="3.30.230.10">
    <property type="match status" value="1"/>
</dbReference>
<comment type="cofactor">
    <cofactor evidence="3">
        <name>Mg(2+)</name>
        <dbReference type="ChEBI" id="CHEBI:18420"/>
    </cofactor>
</comment>
<dbReference type="InterPro" id="IPR001241">
    <property type="entry name" value="Topo_IIA"/>
</dbReference>
<dbReference type="OMA" id="DVKPHMI"/>
<dbReference type="InterPro" id="IPR036890">
    <property type="entry name" value="HATPase_C_sf"/>
</dbReference>
<dbReference type="Pfam" id="PF02518">
    <property type="entry name" value="HATPase_c"/>
    <property type="match status" value="1"/>
</dbReference>
<dbReference type="SUPFAM" id="SSF55874">
    <property type="entry name" value="ATPase domain of HSP90 chaperone/DNA topoisomerase II/histidine kinase"/>
    <property type="match status" value="1"/>
</dbReference>
<dbReference type="GO" id="GO:0006265">
    <property type="term" value="P:DNA topological change"/>
    <property type="evidence" value="ECO:0007669"/>
    <property type="project" value="UniProtKB-UniRule"/>
</dbReference>
<feature type="region of interest" description="Disordered" evidence="14">
    <location>
        <begin position="1375"/>
        <end position="1461"/>
    </location>
</feature>
<sequence>MEGSWPFAIGGRGSTQGRAAGPFPVPFAKAFSLHSDLRKKAGHIAPGSPGEPGWGFVLFFDGQVFYDFGVIKPEHLAPFRHAEGSKVLPQNWIAFIGLAGQFAFMKGYGKDPSVNGILASCWGLAVASVLPAANFSVLGEAATDVGFACHMIALLHDHGLLLEDCDADCRTPLHLASEHGRMEVRLDVFCVVLAITALRKELAELSRSSESAAWSLSQGAAAAAAGAEVGEDGFPGSPKIKRKKTVEQTYQKKTQEVSFGLFGLRGKLLLLRQQGEMEYRDISYVPALYKIFDEILVNAADNLQRDAKMKAIKVDIDRSKGRIKVWNDGKGIPIQLHKKYKVFVPELVFGHLLTSDNYDDSERKVTGGRNGYGAKLTNVFSRKFVIETAGGGKKYKQEWTGNMSKKGKPQVTKGSSAASYTSVEFWPDLSKFGMKELEADTVALMMRRVYDIGGTSGDRCSVYLNGRKLEVKNFVDYCQQFHGDEGYAYAQLNKRWQVLVARSDGDGFQQNSFVNAISTPKGGTHVNYILDQLVDAISSKASKQAGKGVEIKRVHVKSHLWLFINCLIENPAFSSQTKEQMTLKASQFGSHCSLPRAFIEEVLTNTGIVDAVISEAQSKMTLQMDKSNSKASHGKRVLGVPKLEDANEAGGKLSKECTLILTEGDSAKALAVAGLSVLGRDKYGVFPLRGKLLNVREINQKALADNKEAMNIVKILGLSFDKKKVTDLRYGKVMIMADQDYDGSHIKGLLINFFHYFWPDLLRSNKGFLQQFVTPIVKATKDGKVEQFFTMVEYEKWKAKTKDGAGWKIKYYKGLGTSTAAEAKEYFGNIHDHRMDFKWKGPSENKLIDMAFNKGRSDDRKSWMNKYQEGTFLDHSKTAVSYEDFVNKELVQFSRYDLMRSVPSVMDGLKPTQRKVLYCCFKRNLRSDVKVAQLVGYVGEHSAYHHGESSLAATIVSMAQDFVGSNNLNLLVPSGQFGTRAQGGKDAASARYIYTRLATITRLLFNPLDDPVLDYQVEEGQKIEPLWYAPIIPLILVNGTEGIGTGWSTSVPNYNPFDIIANMRQFIKKKPMRSMPPWYRGFTGTIRPAGEKGKYDCRGSYTKSSSTILQITELPLRKWTQDYKEFLQSNMPGGDQKAKLNIYDVREYHTERSVHFVVRMDGSKLKNAAEKEGIDAVMRLKSTINETNMVLFDHEGRITKYKSAKAIMDEFAKVRLKMLHDCSKERVELIQLAPAGQAPAGEMHWVAVVVYDMRKKYLIQKLTLEKELLGNRARFIAMIIAKKLHVNNRKKADVVKDLVKFKFRRFGDTTGTRTGFEYLLGMQILTLTLERKLELEKLYKAKNDELVQTKKTSVQQMWSTDLDRLEDAIREMYQKDDEKEARASGQKRKAGLPSSGDVSQALKRPAASPKLWKGAKTKGRGGARGRGRGRGRGGPAQEEEDEEEQEAAEAPVNEATEQLFGDVGRWTAGLLKAPGGLSGGRKRRRI</sequence>
<dbReference type="EC" id="5.6.2.2" evidence="13"/>
<dbReference type="FunFam" id="3.30.1490.30:FF:000001">
    <property type="entry name" value="DNA topoisomerase 2"/>
    <property type="match status" value="1"/>
</dbReference>
<dbReference type="Gene3D" id="3.30.565.10">
    <property type="entry name" value="Histidine kinase-like ATPase, C-terminal domain"/>
    <property type="match status" value="1"/>
</dbReference>